<dbReference type="GO" id="GO:0033209">
    <property type="term" value="P:tumor necrosis factor-mediated signaling pathway"/>
    <property type="evidence" value="ECO:0007669"/>
    <property type="project" value="InterPro"/>
</dbReference>
<keyword evidence="2" id="KW-1133">Transmembrane helix</keyword>
<organism evidence="4 5">
    <name type="scientific">Monodelphis domestica</name>
    <name type="common">Gray short-tailed opossum</name>
    <dbReference type="NCBI Taxonomy" id="13616"/>
    <lineage>
        <taxon>Eukaryota</taxon>
        <taxon>Metazoa</taxon>
        <taxon>Chordata</taxon>
        <taxon>Craniata</taxon>
        <taxon>Vertebrata</taxon>
        <taxon>Euteleostomi</taxon>
        <taxon>Mammalia</taxon>
        <taxon>Metatheria</taxon>
        <taxon>Didelphimorphia</taxon>
        <taxon>Didelphidae</taxon>
        <taxon>Monodelphis</taxon>
    </lineage>
</organism>
<dbReference type="Gene3D" id="2.60.120.40">
    <property type="match status" value="1"/>
</dbReference>
<dbReference type="InterPro" id="IPR006052">
    <property type="entry name" value="TNF_dom"/>
</dbReference>
<accession>F6VJC7</accession>
<keyword evidence="2" id="KW-0472">Membrane</keyword>
<keyword evidence="5" id="KW-1185">Reference proteome</keyword>
<dbReference type="Bgee" id="ENSMODG00000001954">
    <property type="expression patterns" value="Expressed in forelimb bud and 12 other cell types or tissues"/>
</dbReference>
<dbReference type="PANTHER" id="PTHR15152">
    <property type="entry name" value="CD70 ANTIGEN"/>
    <property type="match status" value="1"/>
</dbReference>
<dbReference type="eggNOG" id="ENOG502TEKD">
    <property type="taxonomic scope" value="Eukaryota"/>
</dbReference>
<evidence type="ECO:0000256" key="1">
    <source>
        <dbReference type="ARBA" id="ARBA00008670"/>
    </source>
</evidence>
<dbReference type="PROSITE" id="PS50049">
    <property type="entry name" value="THD_2"/>
    <property type="match status" value="1"/>
</dbReference>
<dbReference type="GeneTree" id="ENSGT00390000006744"/>
<dbReference type="PANTHER" id="PTHR15152:SF0">
    <property type="entry name" value="CD70 ANTIGEN"/>
    <property type="match status" value="1"/>
</dbReference>
<evidence type="ECO:0000313" key="4">
    <source>
        <dbReference type="Ensembl" id="ENSMODP00000002381.4"/>
    </source>
</evidence>
<evidence type="ECO:0000259" key="3">
    <source>
        <dbReference type="PROSITE" id="PS50049"/>
    </source>
</evidence>
<sequence>MASGEDRQNLRISSQYPLIGFVTGLFAGFLVFSLVCCIFYRHCCNVHCETENDKLEGIHTAHLLLNHTGNNKLYMFLSMGVSLSTSIGLCVCVQYVYVCVDLPLIFVCLSPCLSFSLPGFRQDDTLQWQGDPSLGRSFLYGLILAQGSLQTQRSGIYSIYVQVTLAECVQASVQGNQLGEVKASTLTIGILSAQSRHSSLLRRHFQGRCSLSASLQVNLSHQDTLYVNLTHPIKPSPNADETFFGVSWLRPSLPVEYE</sequence>
<dbReference type="InParanoid" id="F6VJC7"/>
<dbReference type="Ensembl" id="ENSMODT00000002431.4">
    <property type="protein sequence ID" value="ENSMODP00000002381.4"/>
    <property type="gene ID" value="ENSMODG00000001954.4"/>
</dbReference>
<dbReference type="InterPro" id="IPR042374">
    <property type="entry name" value="CD70"/>
</dbReference>
<dbReference type="Pfam" id="PF00229">
    <property type="entry name" value="TNF"/>
    <property type="match status" value="1"/>
</dbReference>
<dbReference type="GO" id="GO:0005164">
    <property type="term" value="F:tumor necrosis factor receptor binding"/>
    <property type="evidence" value="ECO:0007669"/>
    <property type="project" value="InterPro"/>
</dbReference>
<reference evidence="4" key="2">
    <citation type="submission" date="2025-08" db="UniProtKB">
        <authorList>
            <consortium name="Ensembl"/>
        </authorList>
    </citation>
    <scope>IDENTIFICATION</scope>
</reference>
<comment type="similarity">
    <text evidence="1">Belongs to the tumor necrosis factor family.</text>
</comment>
<dbReference type="SMART" id="SM00207">
    <property type="entry name" value="TNF"/>
    <property type="match status" value="1"/>
</dbReference>
<feature type="domain" description="THD" evidence="3">
    <location>
        <begin position="59"/>
        <end position="249"/>
    </location>
</feature>
<dbReference type="InterPro" id="IPR008983">
    <property type="entry name" value="Tumour_necrosis_fac-like_dom"/>
</dbReference>
<reference evidence="4" key="3">
    <citation type="submission" date="2025-09" db="UniProtKB">
        <authorList>
            <consortium name="Ensembl"/>
        </authorList>
    </citation>
    <scope>IDENTIFICATION</scope>
</reference>
<dbReference type="FunCoup" id="F6VJC7">
    <property type="interactions" value="59"/>
</dbReference>
<dbReference type="Proteomes" id="UP000002280">
    <property type="component" value="Chromosome 3"/>
</dbReference>
<protein>
    <recommendedName>
        <fullName evidence="3">THD domain-containing protein</fullName>
    </recommendedName>
</protein>
<dbReference type="GO" id="GO:0005886">
    <property type="term" value="C:plasma membrane"/>
    <property type="evidence" value="ECO:0000318"/>
    <property type="project" value="GO_Central"/>
</dbReference>
<reference evidence="4 5" key="1">
    <citation type="journal article" date="2007" name="Nature">
        <title>Genome of the marsupial Monodelphis domestica reveals innovation in non-coding sequences.</title>
        <authorList>
            <person name="Mikkelsen T.S."/>
            <person name="Wakefield M.J."/>
            <person name="Aken B."/>
            <person name="Amemiya C.T."/>
            <person name="Chang J.L."/>
            <person name="Duke S."/>
            <person name="Garber M."/>
            <person name="Gentles A.J."/>
            <person name="Goodstadt L."/>
            <person name="Heger A."/>
            <person name="Jurka J."/>
            <person name="Kamal M."/>
            <person name="Mauceli E."/>
            <person name="Searle S.M."/>
            <person name="Sharpe T."/>
            <person name="Baker M.L."/>
            <person name="Batzer M.A."/>
            <person name="Benos P.V."/>
            <person name="Belov K."/>
            <person name="Clamp M."/>
            <person name="Cook A."/>
            <person name="Cuff J."/>
            <person name="Das R."/>
            <person name="Davidow L."/>
            <person name="Deakin J.E."/>
            <person name="Fazzari M.J."/>
            <person name="Glass J.L."/>
            <person name="Grabherr M."/>
            <person name="Greally J.M."/>
            <person name="Gu W."/>
            <person name="Hore T.A."/>
            <person name="Huttley G.A."/>
            <person name="Kleber M."/>
            <person name="Jirtle R.L."/>
            <person name="Koina E."/>
            <person name="Lee J.T."/>
            <person name="Mahony S."/>
            <person name="Marra M.A."/>
            <person name="Miller R.D."/>
            <person name="Nicholls R.D."/>
            <person name="Oda M."/>
            <person name="Papenfuss A.T."/>
            <person name="Parra Z.E."/>
            <person name="Pollock D.D."/>
            <person name="Ray D.A."/>
            <person name="Schein J.E."/>
            <person name="Speed T.P."/>
            <person name="Thompson K."/>
            <person name="VandeBerg J.L."/>
            <person name="Wade C.M."/>
            <person name="Walker J.A."/>
            <person name="Waters P.D."/>
            <person name="Webber C."/>
            <person name="Weidman J.R."/>
            <person name="Xie X."/>
            <person name="Zody M.C."/>
            <person name="Baldwin J."/>
            <person name="Abdouelleil A."/>
            <person name="Abdulkadir J."/>
            <person name="Abebe A."/>
            <person name="Abera B."/>
            <person name="Abreu J."/>
            <person name="Acer S.C."/>
            <person name="Aftuck L."/>
            <person name="Alexander A."/>
            <person name="An P."/>
            <person name="Anderson E."/>
            <person name="Anderson S."/>
            <person name="Arachi H."/>
            <person name="Azer M."/>
            <person name="Bachantsang P."/>
            <person name="Barry A."/>
            <person name="Bayul T."/>
            <person name="Berlin A."/>
            <person name="Bessette D."/>
            <person name="Bloom T."/>
            <person name="Bloom T."/>
            <person name="Boguslavskiy L."/>
            <person name="Bonnet C."/>
            <person name="Boukhgalter B."/>
            <person name="Bourzgui I."/>
            <person name="Brown A."/>
            <person name="Cahill P."/>
            <person name="Channer S."/>
            <person name="Cheshatsang Y."/>
            <person name="Chuda L."/>
            <person name="Citroen M."/>
            <person name="Collymore A."/>
            <person name="Cooke P."/>
            <person name="Costello M."/>
            <person name="D'Aco K."/>
            <person name="Daza R."/>
            <person name="De Haan G."/>
            <person name="DeGray S."/>
            <person name="DeMaso C."/>
            <person name="Dhargay N."/>
            <person name="Dooley K."/>
            <person name="Dooley E."/>
            <person name="Doricent M."/>
            <person name="Dorje P."/>
            <person name="Dorjee K."/>
            <person name="Dupes A."/>
            <person name="Elong R."/>
            <person name="Falk J."/>
            <person name="Farina A."/>
            <person name="Faro S."/>
            <person name="Ferguson D."/>
            <person name="Fisher S."/>
            <person name="Foley C.D."/>
            <person name="Franke A."/>
            <person name="Friedrich D."/>
            <person name="Gadbois L."/>
            <person name="Gearin G."/>
            <person name="Gearin C.R."/>
            <person name="Giannoukos G."/>
            <person name="Goode T."/>
            <person name="Graham J."/>
            <person name="Grandbois E."/>
            <person name="Grewal S."/>
            <person name="Gyaltsen K."/>
            <person name="Hafez N."/>
            <person name="Hagos B."/>
            <person name="Hall J."/>
            <person name="Henson C."/>
            <person name="Hollinger A."/>
            <person name="Honan T."/>
            <person name="Huard M.D."/>
            <person name="Hughes L."/>
            <person name="Hurhula B."/>
            <person name="Husby M.E."/>
            <person name="Kamat A."/>
            <person name="Kanga B."/>
            <person name="Kashin S."/>
            <person name="Khazanovich D."/>
            <person name="Kisner P."/>
            <person name="Lance K."/>
            <person name="Lara M."/>
            <person name="Lee W."/>
            <person name="Lennon N."/>
            <person name="Letendre F."/>
            <person name="LeVine R."/>
            <person name="Lipovsky A."/>
            <person name="Liu X."/>
            <person name="Liu J."/>
            <person name="Liu S."/>
            <person name="Lokyitsang T."/>
            <person name="Lokyitsang Y."/>
            <person name="Lubonja R."/>
            <person name="Lui A."/>
            <person name="MacDonald P."/>
            <person name="Magnisalis V."/>
            <person name="Maru K."/>
            <person name="Matthews C."/>
            <person name="McCusker W."/>
            <person name="McDonough S."/>
            <person name="Mehta T."/>
            <person name="Meldrim J."/>
            <person name="Meneus L."/>
            <person name="Mihai O."/>
            <person name="Mihalev A."/>
            <person name="Mihova T."/>
            <person name="Mittelman R."/>
            <person name="Mlenga V."/>
            <person name="Montmayeur A."/>
            <person name="Mulrain L."/>
            <person name="Navidi A."/>
            <person name="Naylor J."/>
            <person name="Negash T."/>
            <person name="Nguyen T."/>
            <person name="Nguyen N."/>
            <person name="Nicol R."/>
            <person name="Norbu C."/>
            <person name="Norbu N."/>
            <person name="Novod N."/>
            <person name="O'Neill B."/>
            <person name="Osman S."/>
            <person name="Markiewicz E."/>
            <person name="Oyono O.L."/>
            <person name="Patti C."/>
            <person name="Phunkhang P."/>
            <person name="Pierre F."/>
            <person name="Priest M."/>
            <person name="Raghuraman S."/>
            <person name="Rege F."/>
            <person name="Reyes R."/>
            <person name="Rise C."/>
            <person name="Rogov P."/>
            <person name="Ross K."/>
            <person name="Ryan E."/>
            <person name="Settipalli S."/>
            <person name="Shea T."/>
            <person name="Sherpa N."/>
            <person name="Shi L."/>
            <person name="Shih D."/>
            <person name="Sparrow T."/>
            <person name="Spaulding J."/>
            <person name="Stalker J."/>
            <person name="Stange-Thomann N."/>
            <person name="Stavropoulos S."/>
            <person name="Stone C."/>
            <person name="Strader C."/>
            <person name="Tesfaye S."/>
            <person name="Thomson T."/>
            <person name="Thoulutsang Y."/>
            <person name="Thoulutsang D."/>
            <person name="Topham K."/>
            <person name="Topping I."/>
            <person name="Tsamla T."/>
            <person name="Vassiliev H."/>
            <person name="Vo A."/>
            <person name="Wangchuk T."/>
            <person name="Wangdi T."/>
            <person name="Weiand M."/>
            <person name="Wilkinson J."/>
            <person name="Wilson A."/>
            <person name="Yadav S."/>
            <person name="Young G."/>
            <person name="Yu Q."/>
            <person name="Zembek L."/>
            <person name="Zhong D."/>
            <person name="Zimmer A."/>
            <person name="Zwirko Z."/>
            <person name="Jaffe D.B."/>
            <person name="Alvarez P."/>
            <person name="Brockman W."/>
            <person name="Butler J."/>
            <person name="Chin C."/>
            <person name="Gnerre S."/>
            <person name="MacCallum I."/>
            <person name="Graves J.A."/>
            <person name="Ponting C.P."/>
            <person name="Breen M."/>
            <person name="Samollow P.B."/>
            <person name="Lander E.S."/>
            <person name="Lindblad-Toh K."/>
        </authorList>
    </citation>
    <scope>NUCLEOTIDE SEQUENCE [LARGE SCALE GENOMIC DNA]</scope>
</reference>
<name>F6VJC7_MONDO</name>
<dbReference type="SUPFAM" id="SSF49842">
    <property type="entry name" value="TNF-like"/>
    <property type="match status" value="1"/>
</dbReference>
<dbReference type="AlphaFoldDB" id="F6VJC7"/>
<dbReference type="GO" id="GO:0006955">
    <property type="term" value="P:immune response"/>
    <property type="evidence" value="ECO:0007669"/>
    <property type="project" value="InterPro"/>
</dbReference>
<keyword evidence="2" id="KW-0812">Transmembrane</keyword>
<evidence type="ECO:0000256" key="2">
    <source>
        <dbReference type="SAM" id="Phobius"/>
    </source>
</evidence>
<dbReference type="STRING" id="13616.ENSMODP00000002381"/>
<proteinExistence type="inferred from homology"/>
<feature type="transmembrane region" description="Helical" evidence="2">
    <location>
        <begin position="73"/>
        <end position="96"/>
    </location>
</feature>
<dbReference type="HOGENOM" id="CLU_114585_0_0_1"/>
<evidence type="ECO:0000313" key="5">
    <source>
        <dbReference type="Proteomes" id="UP000002280"/>
    </source>
</evidence>
<feature type="transmembrane region" description="Helical" evidence="2">
    <location>
        <begin position="18"/>
        <end position="40"/>
    </location>
</feature>